<dbReference type="Gene3D" id="3.90.1150.10">
    <property type="entry name" value="Aspartate Aminotransferase, domain 1"/>
    <property type="match status" value="1"/>
</dbReference>
<dbReference type="InterPro" id="IPR050103">
    <property type="entry name" value="Class-III_PLP-dep_AT"/>
</dbReference>
<dbReference type="PIRSF" id="PIRSF000521">
    <property type="entry name" value="Transaminase_4ab_Lys_Orn"/>
    <property type="match status" value="1"/>
</dbReference>
<dbReference type="CDD" id="cd00610">
    <property type="entry name" value="OAT_like"/>
    <property type="match status" value="1"/>
</dbReference>
<keyword evidence="6" id="KW-0663">Pyridoxal phosphate</keyword>
<dbReference type="GO" id="GO:0005739">
    <property type="term" value="C:mitochondrion"/>
    <property type="evidence" value="ECO:0007669"/>
    <property type="project" value="UniProtKB-SubCell"/>
</dbReference>
<dbReference type="NCBIfam" id="NF002325">
    <property type="entry name" value="PRK01278.1"/>
    <property type="match status" value="1"/>
</dbReference>
<dbReference type="PANTHER" id="PTHR11986:SF79">
    <property type="entry name" value="ACETYLORNITHINE AMINOTRANSFERASE, MITOCHONDRIAL"/>
    <property type="match status" value="1"/>
</dbReference>
<dbReference type="SUPFAM" id="SSF53383">
    <property type="entry name" value="PLP-dependent transferases"/>
    <property type="match status" value="1"/>
</dbReference>
<evidence type="ECO:0000256" key="4">
    <source>
        <dbReference type="ARBA" id="ARBA00022605"/>
    </source>
</evidence>
<gene>
    <name evidence="8" type="ORF">MNBD_DELTA01-561</name>
</gene>
<dbReference type="InterPro" id="IPR004636">
    <property type="entry name" value="AcOrn/SuccOrn_fam"/>
</dbReference>
<dbReference type="EC" id="2.6.1.11" evidence="8"/>
<dbReference type="GO" id="GO:0003992">
    <property type="term" value="F:N2-acetyl-L-ornithine:2-oxoglutarate 5-aminotransferase activity"/>
    <property type="evidence" value="ECO:0007669"/>
    <property type="project" value="UniProtKB-EC"/>
</dbReference>
<comment type="cofactor">
    <cofactor evidence="1">
        <name>pyridoxal 5'-phosphate</name>
        <dbReference type="ChEBI" id="CHEBI:597326"/>
    </cofactor>
</comment>
<dbReference type="FunFam" id="3.40.640.10:FF:000004">
    <property type="entry name" value="Acetylornithine aminotransferase"/>
    <property type="match status" value="1"/>
</dbReference>
<accession>A0A3B0QUQ1</accession>
<keyword evidence="5 8" id="KW-0808">Transferase</keyword>
<evidence type="ECO:0000256" key="7">
    <source>
        <dbReference type="ARBA" id="ARBA00029440"/>
    </source>
</evidence>
<evidence type="ECO:0000313" key="8">
    <source>
        <dbReference type="EMBL" id="VAV83789.1"/>
    </source>
</evidence>
<dbReference type="NCBIfam" id="TIGR00707">
    <property type="entry name" value="argD"/>
    <property type="match status" value="1"/>
</dbReference>
<dbReference type="InterPro" id="IPR015422">
    <property type="entry name" value="PyrdxlP-dep_Trfase_small"/>
</dbReference>
<proteinExistence type="inferred from homology"/>
<dbReference type="InterPro" id="IPR049704">
    <property type="entry name" value="Aminotrans_3_PPA_site"/>
</dbReference>
<dbReference type="GO" id="GO:0006526">
    <property type="term" value="P:L-arginine biosynthetic process"/>
    <property type="evidence" value="ECO:0007669"/>
    <property type="project" value="UniProtKB-ARBA"/>
</dbReference>
<dbReference type="PROSITE" id="PS00600">
    <property type="entry name" value="AA_TRANSFER_CLASS_3"/>
    <property type="match status" value="1"/>
</dbReference>
<dbReference type="HAMAP" id="MF_01107">
    <property type="entry name" value="ArgD_aminotrans_3"/>
    <property type="match status" value="1"/>
</dbReference>
<dbReference type="InterPro" id="IPR005814">
    <property type="entry name" value="Aminotrans_3"/>
</dbReference>
<sequence>MGNKETIEMTGKYVATTYTRYPVAFVKGAGARLTDADGKEYLDFVAGLAVCNLGHSHPSIVEAIKEQAGSLIHTSNLFHIGPQAELAKLLVENSFSDRVFFCNSGAEANEAAIKLVRKYFNDKGQKRFQIISMERSFHGRTMAAMAATGQEKIRKGFEPLLEKFAYVPFGSVDAVRGAMGDTTAAVLIEPIQGEGGVNMPPIEYMKELRALCDEKGVLLILDEVQTGMGRTGKLFAYEHYGIEPDVMTLAKGLAGGVPIGAMLATEDVAAAFGPGAHASTFGGNFLSTAAGVAVVKTTLEDGVLDNCVKVGEYLVGKLNELKAEYDFITEVRGKGLIIGMAMTIKGADIVSECLTKGLIINCAGESVLRFLPPLIITEADVDEMISILRPVLDGYKK</sequence>
<evidence type="ECO:0000256" key="6">
    <source>
        <dbReference type="ARBA" id="ARBA00022898"/>
    </source>
</evidence>
<dbReference type="EMBL" id="UOEA01000050">
    <property type="protein sequence ID" value="VAV83789.1"/>
    <property type="molecule type" value="Genomic_DNA"/>
</dbReference>
<reference evidence="8" key="1">
    <citation type="submission" date="2018-06" db="EMBL/GenBank/DDBJ databases">
        <authorList>
            <person name="Zhirakovskaya E."/>
        </authorList>
    </citation>
    <scope>NUCLEOTIDE SEQUENCE</scope>
</reference>
<evidence type="ECO:0000256" key="3">
    <source>
        <dbReference type="ARBA" id="ARBA00022576"/>
    </source>
</evidence>
<keyword evidence="3 8" id="KW-0032">Aminotransferase</keyword>
<dbReference type="InterPro" id="IPR015421">
    <property type="entry name" value="PyrdxlP-dep_Trfase_major"/>
</dbReference>
<name>A0A3B0QUQ1_9ZZZZ</name>
<organism evidence="8">
    <name type="scientific">hydrothermal vent metagenome</name>
    <dbReference type="NCBI Taxonomy" id="652676"/>
    <lineage>
        <taxon>unclassified sequences</taxon>
        <taxon>metagenomes</taxon>
        <taxon>ecological metagenomes</taxon>
    </lineage>
</organism>
<evidence type="ECO:0000256" key="5">
    <source>
        <dbReference type="ARBA" id="ARBA00022679"/>
    </source>
</evidence>
<dbReference type="InterPro" id="IPR015424">
    <property type="entry name" value="PyrdxlP-dep_Trfase"/>
</dbReference>
<keyword evidence="4" id="KW-0028">Amino-acid biosynthesis</keyword>
<dbReference type="Pfam" id="PF00202">
    <property type="entry name" value="Aminotran_3"/>
    <property type="match status" value="1"/>
</dbReference>
<evidence type="ECO:0000256" key="1">
    <source>
        <dbReference type="ARBA" id="ARBA00001933"/>
    </source>
</evidence>
<dbReference type="GO" id="GO:0030170">
    <property type="term" value="F:pyridoxal phosphate binding"/>
    <property type="evidence" value="ECO:0007669"/>
    <property type="project" value="InterPro"/>
</dbReference>
<comment type="pathway">
    <text evidence="7">Amino-acid biosynthesis.</text>
</comment>
<dbReference type="GO" id="GO:0042802">
    <property type="term" value="F:identical protein binding"/>
    <property type="evidence" value="ECO:0007669"/>
    <property type="project" value="TreeGrafter"/>
</dbReference>
<evidence type="ECO:0000256" key="2">
    <source>
        <dbReference type="ARBA" id="ARBA00004173"/>
    </source>
</evidence>
<dbReference type="Gene3D" id="3.40.640.10">
    <property type="entry name" value="Type I PLP-dependent aspartate aminotransferase-like (Major domain)"/>
    <property type="match status" value="1"/>
</dbReference>
<dbReference type="PANTHER" id="PTHR11986">
    <property type="entry name" value="AMINOTRANSFERASE CLASS III"/>
    <property type="match status" value="1"/>
</dbReference>
<dbReference type="AlphaFoldDB" id="A0A3B0QUQ1"/>
<protein>
    <submittedName>
        <fullName evidence="8">Acetylornithine aminotransferase</fullName>
        <ecNumber evidence="8">2.6.1.11</ecNumber>
    </submittedName>
</protein>
<comment type="subcellular location">
    <subcellularLocation>
        <location evidence="2">Mitochondrion</location>
    </subcellularLocation>
</comment>